<evidence type="ECO:0000256" key="5">
    <source>
        <dbReference type="ARBA" id="ARBA00023015"/>
    </source>
</evidence>
<dbReference type="FunFam" id="3.30.300.20:FF:000002">
    <property type="entry name" value="Transcription termination/antitermination protein NusA"/>
    <property type="match status" value="1"/>
</dbReference>
<evidence type="ECO:0000256" key="8">
    <source>
        <dbReference type="SAM" id="MobiDB-lite"/>
    </source>
</evidence>
<dbReference type="CDD" id="cd04455">
    <property type="entry name" value="S1_NusA"/>
    <property type="match status" value="1"/>
</dbReference>
<evidence type="ECO:0000256" key="7">
    <source>
        <dbReference type="HAMAP-Rule" id="MF_00945"/>
    </source>
</evidence>
<evidence type="ECO:0000256" key="3">
    <source>
        <dbReference type="ARBA" id="ARBA00022814"/>
    </source>
</evidence>
<keyword evidence="6 7" id="KW-0804">Transcription</keyword>
<dbReference type="NCBIfam" id="TIGR01953">
    <property type="entry name" value="NusA"/>
    <property type="match status" value="1"/>
</dbReference>
<evidence type="ECO:0000256" key="1">
    <source>
        <dbReference type="ARBA" id="ARBA00022472"/>
    </source>
</evidence>
<dbReference type="Gene3D" id="3.30.1480.10">
    <property type="entry name" value="NusA, N-terminal domain"/>
    <property type="match status" value="1"/>
</dbReference>
<dbReference type="InterPro" id="IPR003029">
    <property type="entry name" value="S1_domain"/>
</dbReference>
<dbReference type="HAMAP" id="MF_00945_B">
    <property type="entry name" value="NusA_B"/>
    <property type="match status" value="1"/>
</dbReference>
<dbReference type="Pfam" id="PF08529">
    <property type="entry name" value="NusA_N"/>
    <property type="match status" value="1"/>
</dbReference>
<dbReference type="GO" id="GO:0003700">
    <property type="term" value="F:DNA-binding transcription factor activity"/>
    <property type="evidence" value="ECO:0007669"/>
    <property type="project" value="InterPro"/>
</dbReference>
<protein>
    <recommendedName>
        <fullName evidence="7">Transcription termination/antitermination protein NusA</fullName>
    </recommendedName>
</protein>
<dbReference type="FunFam" id="3.30.1480.10:FF:000002">
    <property type="entry name" value="Transcription termination/antitermination protein NusA"/>
    <property type="match status" value="1"/>
</dbReference>
<comment type="similarity">
    <text evidence="7">Belongs to the NusA family.</text>
</comment>
<evidence type="ECO:0000256" key="4">
    <source>
        <dbReference type="ARBA" id="ARBA00022884"/>
    </source>
</evidence>
<feature type="compositionally biased region" description="Low complexity" evidence="8">
    <location>
        <begin position="415"/>
        <end position="431"/>
    </location>
</feature>
<dbReference type="EMBL" id="PEBV01000006">
    <property type="protein sequence ID" value="PTQ54113.1"/>
    <property type="molecule type" value="Genomic_DNA"/>
</dbReference>
<dbReference type="Pfam" id="PF00575">
    <property type="entry name" value="S1"/>
    <property type="match status" value="1"/>
</dbReference>
<dbReference type="CDD" id="cd02134">
    <property type="entry name" value="KH-II_NusA_rpt1"/>
    <property type="match status" value="1"/>
</dbReference>
<feature type="domain" description="S1 motif" evidence="9">
    <location>
        <begin position="135"/>
        <end position="199"/>
    </location>
</feature>
<dbReference type="Pfam" id="PF13184">
    <property type="entry name" value="KH_NusA_1st"/>
    <property type="match status" value="1"/>
</dbReference>
<dbReference type="Gene3D" id="3.30.300.20">
    <property type="match status" value="2"/>
</dbReference>
<dbReference type="SUPFAM" id="SSF50249">
    <property type="entry name" value="Nucleic acid-binding proteins"/>
    <property type="match status" value="1"/>
</dbReference>
<dbReference type="InterPro" id="IPR010213">
    <property type="entry name" value="TF_NusA"/>
</dbReference>
<feature type="region of interest" description="Disordered" evidence="8">
    <location>
        <begin position="344"/>
        <end position="443"/>
    </location>
</feature>
<dbReference type="InterPro" id="IPR025249">
    <property type="entry name" value="TF_NusA_KH_1st"/>
</dbReference>
<name>A0A2T5GD57_HYDSH</name>
<keyword evidence="4 7" id="KW-0694">RNA-binding</keyword>
<keyword evidence="2 7" id="KW-0963">Cytoplasm</keyword>
<keyword evidence="1 7" id="KW-0806">Transcription termination</keyword>
<dbReference type="FunFam" id="3.30.300.20:FF:000005">
    <property type="entry name" value="Transcription termination/antitermination protein NusA"/>
    <property type="match status" value="1"/>
</dbReference>
<dbReference type="SMART" id="SM00316">
    <property type="entry name" value="S1"/>
    <property type="match status" value="1"/>
</dbReference>
<dbReference type="Gene3D" id="2.40.50.140">
    <property type="entry name" value="Nucleic acid-binding proteins"/>
    <property type="match status" value="1"/>
</dbReference>
<keyword evidence="5 7" id="KW-0805">Transcription regulation</keyword>
<dbReference type="GO" id="GO:0031564">
    <property type="term" value="P:transcription antitermination"/>
    <property type="evidence" value="ECO:0007669"/>
    <property type="project" value="UniProtKB-UniRule"/>
</dbReference>
<evidence type="ECO:0000256" key="6">
    <source>
        <dbReference type="ARBA" id="ARBA00023163"/>
    </source>
</evidence>
<proteinExistence type="inferred from homology"/>
<sequence length="443" mass="47201">MRVDFLSAIEDLEREKGIDKAILIEAIKQALIAAYKKNYNTAQNVRVEIDEATGRIRVLAQKTVVEAVEDPRLEIDLDSARRIHPAAGVGDVIEEEVTPKDFGRVAAQTAKNVVTQRIREVERGLIYQEYAERETELIIGLVQRIDGKNVYVELGKTEGILPFSDLLPGDVITPGERVKAVIVRVERGTKGPQIFLSRTDPQFLRRLFEREVPEIYDGTVEIKAIAREPGDRSKVAVFARDPNVDPIGACVGPRGSRVQAIVDELGGEKIDIVRWSKDPAEFVKNALSPAKVSAVTVQEGDRTARVVVPDNQLSLAIGKKGQNARLAAKLTGLRIDIKSETQMRELAESASTDGSSAKTASPAGAPVDEAPAEGTAAGGLPNEAPASASVPAGDRTDAPGRTDDRAGMGEAGAFPPEGSAAGSEAEAALPATPAGGEGRAKEG</sequence>
<gene>
    <name evidence="7 10" type="primary">nusA</name>
    <name evidence="11" type="ORF">HSCHL_0757</name>
    <name evidence="10" type="ORF">KM312_09545</name>
</gene>
<dbReference type="InterPro" id="IPR004087">
    <property type="entry name" value="KH_dom"/>
</dbReference>
<comment type="caution">
    <text evidence="11">The sequence shown here is derived from an EMBL/GenBank/DDBJ whole genome shotgun (WGS) entry which is preliminary data.</text>
</comment>
<dbReference type="Proteomes" id="UP000748108">
    <property type="component" value="Unassembled WGS sequence"/>
</dbReference>
<dbReference type="PROSITE" id="PS50126">
    <property type="entry name" value="S1"/>
    <property type="match status" value="1"/>
</dbReference>
<keyword evidence="3 7" id="KW-0889">Transcription antitermination</keyword>
<dbReference type="InterPro" id="IPR036555">
    <property type="entry name" value="NusA_N_sf"/>
</dbReference>
<feature type="compositionally biased region" description="Basic and acidic residues" evidence="8">
    <location>
        <begin position="394"/>
        <end position="407"/>
    </location>
</feature>
<dbReference type="GO" id="GO:0005829">
    <property type="term" value="C:cytosol"/>
    <property type="evidence" value="ECO:0007669"/>
    <property type="project" value="TreeGrafter"/>
</dbReference>
<evidence type="ECO:0000259" key="9">
    <source>
        <dbReference type="PROSITE" id="PS50126"/>
    </source>
</evidence>
<comment type="subunit">
    <text evidence="7">Monomer. Binds directly to the core enzyme of the DNA-dependent RNA polymerase and to nascent RNA.</text>
</comment>
<reference evidence="11 12" key="1">
    <citation type="submission" date="2017-08" db="EMBL/GenBank/DDBJ databases">
        <title>Burning lignite coal seam in the remote Altai Mountains harbors a hydrogen-driven thermophilic microbial community.</title>
        <authorList>
            <person name="Kadnikov V.V."/>
            <person name="Mardanov A.V."/>
            <person name="Ivasenko D."/>
            <person name="Beletsky A.V."/>
            <person name="Karnachuk O.V."/>
            <person name="Ravin N.V."/>
        </authorList>
    </citation>
    <scope>NUCLEOTIDE SEQUENCE [LARGE SCALE GENOMIC DNA]</scope>
    <source>
        <strain evidence="11">AL33</strain>
    </source>
</reference>
<dbReference type="AlphaFoldDB" id="A0A2T5GD57"/>
<organism evidence="11 12">
    <name type="scientific">Hydrogenibacillus schlegelii</name>
    <name type="common">Bacillus schlegelii</name>
    <dbReference type="NCBI Taxonomy" id="1484"/>
    <lineage>
        <taxon>Bacteria</taxon>
        <taxon>Bacillati</taxon>
        <taxon>Bacillota</taxon>
        <taxon>Bacilli</taxon>
        <taxon>Bacillales</taxon>
        <taxon>Bacillales Family X. Incertae Sedis</taxon>
        <taxon>Hydrogenibacillus</taxon>
    </lineage>
</organism>
<reference evidence="10" key="2">
    <citation type="journal article" date="2021" name="Microbiology">
        <title>Metagenomic Analysis of the Microbial Community in the Underground Coal Fire Area (Kemerovo Region, Russia) Revealed Predominance of Thermophilic Members of the Phyla Deinococcus-thermus, Aquificae, and Firmicutes.</title>
        <authorList>
            <person name="Kadnikov V."/>
            <person name="Mardanov A.V."/>
            <person name="Beletsky A.V."/>
            <person name="Karnachuk O.V."/>
            <person name="Ravin N.V."/>
        </authorList>
    </citation>
    <scope>NUCLEOTIDE SEQUENCE</scope>
    <source>
        <strain evidence="10">RBS10-49</strain>
    </source>
</reference>
<comment type="subcellular location">
    <subcellularLocation>
        <location evidence="7">Cytoplasm</location>
    </subcellularLocation>
</comment>
<evidence type="ECO:0000313" key="11">
    <source>
        <dbReference type="EMBL" id="PTQ54113.1"/>
    </source>
</evidence>
<dbReference type="InterPro" id="IPR012340">
    <property type="entry name" value="NA-bd_OB-fold"/>
</dbReference>
<dbReference type="CDD" id="cd22529">
    <property type="entry name" value="KH-II_NusA_rpt2"/>
    <property type="match status" value="1"/>
</dbReference>
<dbReference type="GO" id="GO:0006353">
    <property type="term" value="P:DNA-templated transcription termination"/>
    <property type="evidence" value="ECO:0007669"/>
    <property type="project" value="UniProtKB-UniRule"/>
</dbReference>
<dbReference type="PANTHER" id="PTHR22648:SF0">
    <property type="entry name" value="TRANSCRIPTION TERMINATION_ANTITERMINATION PROTEIN NUSA"/>
    <property type="match status" value="1"/>
</dbReference>
<evidence type="ECO:0000313" key="12">
    <source>
        <dbReference type="Proteomes" id="UP000244180"/>
    </source>
</evidence>
<dbReference type="InterPro" id="IPR015946">
    <property type="entry name" value="KH_dom-like_a/b"/>
</dbReference>
<dbReference type="SUPFAM" id="SSF54814">
    <property type="entry name" value="Prokaryotic type KH domain (KH-domain type II)"/>
    <property type="match status" value="2"/>
</dbReference>
<dbReference type="SMART" id="SM00322">
    <property type="entry name" value="KH"/>
    <property type="match status" value="2"/>
</dbReference>
<feature type="compositionally biased region" description="Polar residues" evidence="8">
    <location>
        <begin position="349"/>
        <end position="359"/>
    </location>
</feature>
<dbReference type="InterPro" id="IPR013735">
    <property type="entry name" value="TF_NusA_N"/>
</dbReference>
<dbReference type="Pfam" id="PF26594">
    <property type="entry name" value="KH_NusA_2nd"/>
    <property type="match status" value="1"/>
</dbReference>
<dbReference type="GO" id="GO:0003723">
    <property type="term" value="F:RNA binding"/>
    <property type="evidence" value="ECO:0007669"/>
    <property type="project" value="UniProtKB-UniRule"/>
</dbReference>
<evidence type="ECO:0000256" key="2">
    <source>
        <dbReference type="ARBA" id="ARBA00022490"/>
    </source>
</evidence>
<dbReference type="InterPro" id="IPR030842">
    <property type="entry name" value="TF_NusA_bacterial"/>
</dbReference>
<dbReference type="InterPro" id="IPR009019">
    <property type="entry name" value="KH_sf_prok-type"/>
</dbReference>
<dbReference type="InterPro" id="IPR058582">
    <property type="entry name" value="KH_NusA_2nd"/>
</dbReference>
<dbReference type="SUPFAM" id="SSF69705">
    <property type="entry name" value="Transcription factor NusA, N-terminal domain"/>
    <property type="match status" value="1"/>
</dbReference>
<dbReference type="EMBL" id="JAHHQF010000070">
    <property type="protein sequence ID" value="MBT9282868.1"/>
    <property type="molecule type" value="Genomic_DNA"/>
</dbReference>
<evidence type="ECO:0000313" key="10">
    <source>
        <dbReference type="EMBL" id="MBT9282868.1"/>
    </source>
</evidence>
<dbReference type="Proteomes" id="UP000244180">
    <property type="component" value="Unassembled WGS sequence"/>
</dbReference>
<dbReference type="PANTHER" id="PTHR22648">
    <property type="entry name" value="TRANSCRIPTION TERMINATION FACTOR NUSA"/>
    <property type="match status" value="1"/>
</dbReference>
<accession>A0A2T5GD57</accession>
<dbReference type="PROSITE" id="PS50084">
    <property type="entry name" value="KH_TYPE_1"/>
    <property type="match status" value="1"/>
</dbReference>
<comment type="function">
    <text evidence="7">Participates in both transcription termination and antitermination.</text>
</comment>